<keyword evidence="1" id="KW-0472">Membrane</keyword>
<keyword evidence="1" id="KW-1133">Transmembrane helix</keyword>
<feature type="transmembrane region" description="Helical" evidence="1">
    <location>
        <begin position="142"/>
        <end position="166"/>
    </location>
</feature>
<evidence type="ECO:0008006" key="3">
    <source>
        <dbReference type="Google" id="ProtNLM"/>
    </source>
</evidence>
<dbReference type="Pfam" id="PF12822">
    <property type="entry name" value="ECF_trnsprt"/>
    <property type="match status" value="1"/>
</dbReference>
<dbReference type="EMBL" id="FLUN01000001">
    <property type="protein sequence ID" value="SBW08391.1"/>
    <property type="molecule type" value="Genomic_DNA"/>
</dbReference>
<reference evidence="2" key="1">
    <citation type="submission" date="2016-04" db="EMBL/GenBank/DDBJ databases">
        <authorList>
            <person name="Evans L.H."/>
            <person name="Alamgir A."/>
            <person name="Owens N."/>
            <person name="Weber N.D."/>
            <person name="Virtaneva K."/>
            <person name="Barbian K."/>
            <person name="Babar A."/>
            <person name="Rosenke K."/>
        </authorList>
    </citation>
    <scope>NUCLEOTIDE SEQUENCE</scope>
    <source>
        <strain evidence="2">86</strain>
    </source>
</reference>
<feature type="transmembrane region" description="Helical" evidence="1">
    <location>
        <begin position="79"/>
        <end position="98"/>
    </location>
</feature>
<accession>A0A212K9K6</accession>
<dbReference type="AlphaFoldDB" id="A0A212K9K6"/>
<dbReference type="Gene3D" id="1.10.1760.20">
    <property type="match status" value="1"/>
</dbReference>
<feature type="transmembrane region" description="Helical" evidence="1">
    <location>
        <begin position="43"/>
        <end position="67"/>
    </location>
</feature>
<name>A0A212K9K6_9FIRM</name>
<gene>
    <name evidence="2" type="ORF">KL86CLO1_12448</name>
</gene>
<evidence type="ECO:0000256" key="1">
    <source>
        <dbReference type="SAM" id="Phobius"/>
    </source>
</evidence>
<protein>
    <recommendedName>
        <fullName evidence="3">ECF transporter S component</fullName>
    </recommendedName>
</protein>
<feature type="transmembrane region" description="Helical" evidence="1">
    <location>
        <begin position="12"/>
        <end position="31"/>
    </location>
</feature>
<proteinExistence type="predicted"/>
<dbReference type="InterPro" id="IPR024529">
    <property type="entry name" value="ECF_trnsprt_substrate-spec"/>
</dbReference>
<sequence>MSYIRNRTRFLTFTALCIALGIVLPITLHAVPNAGSIFLPMHIPVLLCGLLCGWPYGLVCGVVTPILSSVLTGMPPAAFLPGMVAELAIYGLVAGLVLKLVRTKSELLNLYIALVSAMLAGRLAMGVLNALIFRAGSYSMQLWVAGMFVTALPGIVIQLILLPLVVQSLFKAKVAARV</sequence>
<evidence type="ECO:0000313" key="2">
    <source>
        <dbReference type="EMBL" id="SBW08391.1"/>
    </source>
</evidence>
<organism evidence="2">
    <name type="scientific">uncultured Eubacteriales bacterium</name>
    <dbReference type="NCBI Taxonomy" id="172733"/>
    <lineage>
        <taxon>Bacteria</taxon>
        <taxon>Bacillati</taxon>
        <taxon>Bacillota</taxon>
        <taxon>Clostridia</taxon>
        <taxon>Eubacteriales</taxon>
        <taxon>environmental samples</taxon>
    </lineage>
</organism>
<dbReference type="GO" id="GO:0022857">
    <property type="term" value="F:transmembrane transporter activity"/>
    <property type="evidence" value="ECO:0007669"/>
    <property type="project" value="InterPro"/>
</dbReference>
<feature type="transmembrane region" description="Helical" evidence="1">
    <location>
        <begin position="110"/>
        <end position="136"/>
    </location>
</feature>
<keyword evidence="1" id="KW-0812">Transmembrane</keyword>